<keyword evidence="3" id="KW-1185">Reference proteome</keyword>
<reference evidence="2" key="1">
    <citation type="journal article" date="2023" name="PhytoFront">
        <title>Draft Genome Resources of Seven Strains of Tilletia horrida, Causal Agent of Kernel Smut of Rice.</title>
        <authorList>
            <person name="Khanal S."/>
            <person name="Antony Babu S."/>
            <person name="Zhou X.G."/>
        </authorList>
    </citation>
    <scope>NUCLEOTIDE SEQUENCE</scope>
    <source>
        <strain evidence="2">TX6</strain>
    </source>
</reference>
<organism evidence="2 3">
    <name type="scientific">Tilletia horrida</name>
    <dbReference type="NCBI Taxonomy" id="155126"/>
    <lineage>
        <taxon>Eukaryota</taxon>
        <taxon>Fungi</taxon>
        <taxon>Dikarya</taxon>
        <taxon>Basidiomycota</taxon>
        <taxon>Ustilaginomycotina</taxon>
        <taxon>Exobasidiomycetes</taxon>
        <taxon>Tilletiales</taxon>
        <taxon>Tilletiaceae</taxon>
        <taxon>Tilletia</taxon>
    </lineage>
</organism>
<accession>A0AAN6JTK2</accession>
<evidence type="ECO:0000256" key="1">
    <source>
        <dbReference type="SAM" id="SignalP"/>
    </source>
</evidence>
<evidence type="ECO:0000313" key="3">
    <source>
        <dbReference type="Proteomes" id="UP001176517"/>
    </source>
</evidence>
<dbReference type="Proteomes" id="UP001176517">
    <property type="component" value="Unassembled WGS sequence"/>
</dbReference>
<proteinExistence type="predicted"/>
<feature type="signal peptide" evidence="1">
    <location>
        <begin position="1"/>
        <end position="19"/>
    </location>
</feature>
<gene>
    <name evidence="2" type="ORF">OC846_001698</name>
</gene>
<evidence type="ECO:0000313" key="2">
    <source>
        <dbReference type="EMBL" id="KAK0555439.1"/>
    </source>
</evidence>
<dbReference type="AlphaFoldDB" id="A0AAN6JTK2"/>
<keyword evidence="1" id="KW-0732">Signal</keyword>
<feature type="chain" id="PRO_5042864935" evidence="1">
    <location>
        <begin position="20"/>
        <end position="421"/>
    </location>
</feature>
<comment type="caution">
    <text evidence="2">The sequence shown here is derived from an EMBL/GenBank/DDBJ whole genome shotgun (WGS) entry which is preliminary data.</text>
</comment>
<dbReference type="EMBL" id="JAPDMZ010000027">
    <property type="protein sequence ID" value="KAK0555439.1"/>
    <property type="molecule type" value="Genomic_DNA"/>
</dbReference>
<sequence>MRIFTLPLLLLSAASVVTPSNVVRRCVTELGNPSSTTTPFPGPTPTVLLPTETVTLFKRSPKKNTHSAAAVQKRAPVTVTTTVSVSATQTLIIASTKTVTGKPVLGTTVVTVTTGALGGGTTTITTYTRHVPAPSLADPALRRRAEASPAPAARGVAQALTGDERIFNHNDTRLTNGVDRSLFESGDDDPELNGRPQVYCSDVATVTVNGAMPTKAARSLEERLLILPLPKTVTSTVFTTIGTFTATRTVTSTITSIPVYSTVTKTSTIPAAPTATVVVPGYDVCNPSRQGKLYDWTAYQAEATAFGLTAFGNITDAGSCCAAAAAKKGALAWALCDGTNPFHASCTRGVQGPCFVTYLKSLPNVVTVEEQCQADSAASTFQYRAGYGQVGGPLQCASTYQAYNCFKPIFFALGQELCAPA</sequence>
<name>A0AAN6JTK2_9BASI</name>
<protein>
    <submittedName>
        <fullName evidence="2">Uncharacterized protein</fullName>
    </submittedName>
</protein>